<reference evidence="2" key="1">
    <citation type="submission" date="2021-03" db="EMBL/GenBank/DDBJ databases">
        <title>Draft genome sequence of rust myrtle Austropuccinia psidii MF-1, a brazilian biotype.</title>
        <authorList>
            <person name="Quecine M.C."/>
            <person name="Pachon D.M.R."/>
            <person name="Bonatelli M.L."/>
            <person name="Correr F.H."/>
            <person name="Franceschini L.M."/>
            <person name="Leite T.F."/>
            <person name="Margarido G.R.A."/>
            <person name="Almeida C.A."/>
            <person name="Ferrarezi J.A."/>
            <person name="Labate C.A."/>
        </authorList>
    </citation>
    <scope>NUCLEOTIDE SEQUENCE</scope>
    <source>
        <strain evidence="2">MF-1</strain>
    </source>
</reference>
<feature type="region of interest" description="Disordered" evidence="1">
    <location>
        <begin position="27"/>
        <end position="59"/>
    </location>
</feature>
<dbReference type="EMBL" id="AVOT02011070">
    <property type="protein sequence ID" value="MBW0491413.1"/>
    <property type="molecule type" value="Genomic_DNA"/>
</dbReference>
<proteinExistence type="predicted"/>
<keyword evidence="3" id="KW-1185">Reference proteome</keyword>
<comment type="caution">
    <text evidence="2">The sequence shown here is derived from an EMBL/GenBank/DDBJ whole genome shotgun (WGS) entry which is preliminary data.</text>
</comment>
<accession>A0A9Q3CZ12</accession>
<gene>
    <name evidence="2" type="ORF">O181_031128</name>
</gene>
<name>A0A9Q3CZ12_9BASI</name>
<feature type="compositionally biased region" description="Polar residues" evidence="1">
    <location>
        <begin position="27"/>
        <end position="37"/>
    </location>
</feature>
<evidence type="ECO:0000313" key="3">
    <source>
        <dbReference type="Proteomes" id="UP000765509"/>
    </source>
</evidence>
<evidence type="ECO:0000313" key="2">
    <source>
        <dbReference type="EMBL" id="MBW0491413.1"/>
    </source>
</evidence>
<sequence length="288" mass="33405">MDNKSNLNQNLKDFIKQKQNEIKTKQKVNSSNNYNLQSKDDDDNFSNLRRPPQCSIKSSSFNDHQFQSQLIPSTASTNSFPSLHSDIHSINHSIITSSNSNHNHHQCTIFSGELDFNYHNVNQSNLNEFQIPVWAKEFVFDQEIKSNQNHHYHHHQKTKKLLDNQSFKSNSSKFTSHSFPLVNSNKSLNSLNLNLNQIIHSNNNNTQLINHQTPKNLTDFDLQRYYLPNYQTNLNNSSSMGFCHHPTNKPCKPINNNNNNNLLKIKFKSKLKLEFSNIIKINSKSKQL</sequence>
<dbReference type="Proteomes" id="UP000765509">
    <property type="component" value="Unassembled WGS sequence"/>
</dbReference>
<protein>
    <submittedName>
        <fullName evidence="2">Uncharacterized protein</fullName>
    </submittedName>
</protein>
<organism evidence="2 3">
    <name type="scientific">Austropuccinia psidii MF-1</name>
    <dbReference type="NCBI Taxonomy" id="1389203"/>
    <lineage>
        <taxon>Eukaryota</taxon>
        <taxon>Fungi</taxon>
        <taxon>Dikarya</taxon>
        <taxon>Basidiomycota</taxon>
        <taxon>Pucciniomycotina</taxon>
        <taxon>Pucciniomycetes</taxon>
        <taxon>Pucciniales</taxon>
        <taxon>Sphaerophragmiaceae</taxon>
        <taxon>Austropuccinia</taxon>
    </lineage>
</organism>
<evidence type="ECO:0000256" key="1">
    <source>
        <dbReference type="SAM" id="MobiDB-lite"/>
    </source>
</evidence>
<dbReference type="AlphaFoldDB" id="A0A9Q3CZ12"/>